<organism evidence="1">
    <name type="scientific">marine sediment metagenome</name>
    <dbReference type="NCBI Taxonomy" id="412755"/>
    <lineage>
        <taxon>unclassified sequences</taxon>
        <taxon>metagenomes</taxon>
        <taxon>ecological metagenomes</taxon>
    </lineage>
</organism>
<dbReference type="AlphaFoldDB" id="A0A0F9IX51"/>
<sequence length="71" mass="8003">MEEQTCNRKASSYLNWVGQKPLPMCEYHVQGPMALASHMGWGGISNHICTDEKAKCESKDPHPDDGENKER</sequence>
<protein>
    <submittedName>
        <fullName evidence="1">Uncharacterized protein</fullName>
    </submittedName>
</protein>
<reference evidence="1" key="1">
    <citation type="journal article" date="2015" name="Nature">
        <title>Complex archaea that bridge the gap between prokaryotes and eukaryotes.</title>
        <authorList>
            <person name="Spang A."/>
            <person name="Saw J.H."/>
            <person name="Jorgensen S.L."/>
            <person name="Zaremba-Niedzwiedzka K."/>
            <person name="Martijn J."/>
            <person name="Lind A.E."/>
            <person name="van Eijk R."/>
            <person name="Schleper C."/>
            <person name="Guy L."/>
            <person name="Ettema T.J."/>
        </authorList>
    </citation>
    <scope>NUCLEOTIDE SEQUENCE</scope>
</reference>
<gene>
    <name evidence="1" type="ORF">LCGC14_1826320</name>
</gene>
<accession>A0A0F9IX51</accession>
<dbReference type="EMBL" id="LAZR01017966">
    <property type="protein sequence ID" value="KKL98250.1"/>
    <property type="molecule type" value="Genomic_DNA"/>
</dbReference>
<comment type="caution">
    <text evidence="1">The sequence shown here is derived from an EMBL/GenBank/DDBJ whole genome shotgun (WGS) entry which is preliminary data.</text>
</comment>
<name>A0A0F9IX51_9ZZZZ</name>
<evidence type="ECO:0000313" key="1">
    <source>
        <dbReference type="EMBL" id="KKL98250.1"/>
    </source>
</evidence>
<proteinExistence type="predicted"/>